<evidence type="ECO:0000256" key="2">
    <source>
        <dbReference type="ARBA" id="ARBA00022679"/>
    </source>
</evidence>
<dbReference type="GO" id="GO:0016020">
    <property type="term" value="C:membrane"/>
    <property type="evidence" value="ECO:0007669"/>
    <property type="project" value="UniProtKB-SubCell"/>
</dbReference>
<dbReference type="Proteomes" id="UP000008281">
    <property type="component" value="Unassembled WGS sequence"/>
</dbReference>
<dbReference type="InterPro" id="IPR010635">
    <property type="entry name" value="Heparan_SO4-6-sulfoTrfase"/>
</dbReference>
<evidence type="ECO:0000256" key="5">
    <source>
        <dbReference type="ARBA" id="ARBA00023136"/>
    </source>
</evidence>
<evidence type="ECO:0000313" key="9">
    <source>
        <dbReference type="EMBL" id="KAF1747933.1"/>
    </source>
</evidence>
<name>E3LE33_CAERE</name>
<dbReference type="InterPro" id="IPR027417">
    <property type="entry name" value="P-loop_NTPase"/>
</dbReference>
<reference evidence="9 11" key="2">
    <citation type="submission" date="2019-12" db="EMBL/GenBank/DDBJ databases">
        <title>Chromosome-level assembly of the Caenorhabditis remanei genome.</title>
        <authorList>
            <person name="Teterina A.A."/>
            <person name="Willis J.H."/>
            <person name="Phillips P.C."/>
        </authorList>
    </citation>
    <scope>NUCLEOTIDE SEQUENCE [LARGE SCALE GENOMIC DNA]</scope>
    <source>
        <strain evidence="9 11">PX506</strain>
        <tissue evidence="9">Whole organism</tissue>
    </source>
</reference>
<dbReference type="EMBL" id="WUAV01000006">
    <property type="protein sequence ID" value="KAF1747933.1"/>
    <property type="molecule type" value="Genomic_DNA"/>
</dbReference>
<dbReference type="CTD" id="9824103"/>
<protein>
    <recommendedName>
        <fullName evidence="7">Heparan-sulfate 6-O-sulfotransferase</fullName>
        <ecNumber evidence="7">2.8.2.-</ecNumber>
    </recommendedName>
</protein>
<reference evidence="8" key="1">
    <citation type="submission" date="2007-07" db="EMBL/GenBank/DDBJ databases">
        <title>PCAP assembly of the Caenorhabditis remanei genome.</title>
        <authorList>
            <consortium name="The Caenorhabditis remanei Sequencing Consortium"/>
            <person name="Wilson R.K."/>
        </authorList>
    </citation>
    <scope>NUCLEOTIDE SEQUENCE [LARGE SCALE GENOMIC DNA]</scope>
    <source>
        <strain evidence="8">PB4641</strain>
    </source>
</reference>
<dbReference type="eggNOG" id="KOG3955">
    <property type="taxonomic scope" value="Eukaryota"/>
</dbReference>
<evidence type="ECO:0000256" key="3">
    <source>
        <dbReference type="ARBA" id="ARBA00022692"/>
    </source>
</evidence>
<accession>E3LE33</accession>
<dbReference type="EMBL" id="DS268407">
    <property type="protein sequence ID" value="EFO82392.1"/>
    <property type="molecule type" value="Genomic_DNA"/>
</dbReference>
<dbReference type="RefSeq" id="XP_003117794.1">
    <property type="nucleotide sequence ID" value="XM_003117746.1"/>
</dbReference>
<dbReference type="EC" id="2.8.2.-" evidence="7"/>
<dbReference type="KEGG" id="crq:GCK72_024399"/>
<dbReference type="HOGENOM" id="CLU_2544747_0_0_1"/>
<evidence type="ECO:0000313" key="10">
    <source>
        <dbReference type="Proteomes" id="UP000008281"/>
    </source>
</evidence>
<sequence>MAFFGIKERMDDSQFFFENTFDMTFSRKMSVWGKSKSNDTILTDSQLAHIRNVNKLDWELYEYAIKLFDERVSQLRRKRRIRR</sequence>
<keyword evidence="6" id="KW-0325">Glycoprotein</keyword>
<keyword evidence="2 7" id="KW-0808">Transferase</keyword>
<comment type="similarity">
    <text evidence="7">Belongs to the sulfotransferase 6 family.</text>
</comment>
<comment type="function">
    <text evidence="7">6-O-sulfation enzyme which catalyzes the transfer of sulfate from 3'-phosphoadenosine 5'-phosphosulfate (PAPS) to position 6 of the N-sulfoglucosamine residue (GlcNS) of heparan sulfate.</text>
</comment>
<gene>
    <name evidence="8" type="ORF">CRE_00740</name>
    <name evidence="9" type="ORF">GCK72_024399</name>
</gene>
<comment type="subcellular location">
    <subcellularLocation>
        <location evidence="1">Membrane</location>
        <topology evidence="1">Single-pass membrane protein</topology>
    </subcellularLocation>
    <subcellularLocation>
        <location evidence="7">Membrane</location>
        <topology evidence="7">Single-pass type II membrane protein</topology>
    </subcellularLocation>
</comment>
<dbReference type="Proteomes" id="UP000483820">
    <property type="component" value="Chromosome X"/>
</dbReference>
<organism evidence="10">
    <name type="scientific">Caenorhabditis remanei</name>
    <name type="common">Caenorhabditis vulgaris</name>
    <dbReference type="NCBI Taxonomy" id="31234"/>
    <lineage>
        <taxon>Eukaryota</taxon>
        <taxon>Metazoa</taxon>
        <taxon>Ecdysozoa</taxon>
        <taxon>Nematoda</taxon>
        <taxon>Chromadorea</taxon>
        <taxon>Rhabditida</taxon>
        <taxon>Rhabditina</taxon>
        <taxon>Rhabditomorpha</taxon>
        <taxon>Rhabditoidea</taxon>
        <taxon>Rhabditidae</taxon>
        <taxon>Peloderinae</taxon>
        <taxon>Caenorhabditis</taxon>
    </lineage>
</organism>
<keyword evidence="7" id="KW-0735">Signal-anchor</keyword>
<proteinExistence type="inferred from homology"/>
<evidence type="ECO:0000313" key="11">
    <source>
        <dbReference type="Proteomes" id="UP000483820"/>
    </source>
</evidence>
<dbReference type="PANTHER" id="PTHR12812">
    <property type="entry name" value="HEPARAN SULFATE 6-O-SULFOTRANSFERASE 3"/>
    <property type="match status" value="1"/>
</dbReference>
<dbReference type="AlphaFoldDB" id="E3LE33"/>
<evidence type="ECO:0000313" key="8">
    <source>
        <dbReference type="EMBL" id="EFO82392.1"/>
    </source>
</evidence>
<dbReference type="OrthoDB" id="406981at2759"/>
<evidence type="ECO:0000256" key="7">
    <source>
        <dbReference type="RuleBase" id="RU364122"/>
    </source>
</evidence>
<comment type="catalytic activity">
    <reaction evidence="7">
        <text>alpha-D-glucosaminyl-[heparan sulfate](n) + 3'-phosphoadenylyl sulfate = 6-sulfo-alpha-D-glucosaminyl-[heparan sulfate](n) + adenosine 3',5'-bisphosphate + H(+)</text>
        <dbReference type="Rhea" id="RHEA:56604"/>
        <dbReference type="Rhea" id="RHEA-COMP:9830"/>
        <dbReference type="Rhea" id="RHEA-COMP:14621"/>
        <dbReference type="ChEBI" id="CHEBI:15378"/>
        <dbReference type="ChEBI" id="CHEBI:58339"/>
        <dbReference type="ChEBI" id="CHEBI:58343"/>
        <dbReference type="ChEBI" id="CHEBI:58388"/>
        <dbReference type="ChEBI" id="CHEBI:140604"/>
    </reaction>
</comment>
<dbReference type="PANTHER" id="PTHR12812:SF0">
    <property type="entry name" value="HEPARAN-SULFATE 6-O-SULFOTRANSFERASE"/>
    <property type="match status" value="1"/>
</dbReference>
<keyword evidence="4" id="KW-1133">Transmembrane helix</keyword>
<evidence type="ECO:0000256" key="1">
    <source>
        <dbReference type="ARBA" id="ARBA00004167"/>
    </source>
</evidence>
<dbReference type="STRING" id="31234.E3LE33"/>
<dbReference type="InParanoid" id="E3LE33"/>
<dbReference type="Gene3D" id="3.40.50.300">
    <property type="entry name" value="P-loop containing nucleotide triphosphate hydrolases"/>
    <property type="match status" value="1"/>
</dbReference>
<keyword evidence="10" id="KW-1185">Reference proteome</keyword>
<keyword evidence="5 7" id="KW-0472">Membrane</keyword>
<dbReference type="GO" id="GO:0017095">
    <property type="term" value="F:heparan sulfate 6-sulfotransferase activity"/>
    <property type="evidence" value="ECO:0007669"/>
    <property type="project" value="TreeGrafter"/>
</dbReference>
<evidence type="ECO:0000256" key="6">
    <source>
        <dbReference type="ARBA" id="ARBA00023180"/>
    </source>
</evidence>
<dbReference type="GeneID" id="9824103"/>
<keyword evidence="3" id="KW-0812">Transmembrane</keyword>
<evidence type="ECO:0000256" key="4">
    <source>
        <dbReference type="ARBA" id="ARBA00022989"/>
    </source>
</evidence>